<dbReference type="InterPro" id="IPR036427">
    <property type="entry name" value="Bromodomain-like_sf"/>
</dbReference>
<proteinExistence type="predicted"/>
<evidence type="ECO:0000256" key="2">
    <source>
        <dbReference type="PROSITE-ProRule" id="PRU00035"/>
    </source>
</evidence>
<feature type="transmembrane region" description="Helical" evidence="4">
    <location>
        <begin position="246"/>
        <end position="266"/>
    </location>
</feature>
<evidence type="ECO:0000313" key="7">
    <source>
        <dbReference type="Proteomes" id="UP000507222"/>
    </source>
</evidence>
<accession>A0A6J5TV49</accession>
<keyword evidence="4" id="KW-0812">Transmembrane</keyword>
<dbReference type="InterPro" id="IPR004252">
    <property type="entry name" value="Probable_transposase_24"/>
</dbReference>
<feature type="region of interest" description="Disordered" evidence="3">
    <location>
        <begin position="1"/>
        <end position="20"/>
    </location>
</feature>
<dbReference type="SUPFAM" id="SSF47370">
    <property type="entry name" value="Bromodomain"/>
    <property type="match status" value="1"/>
</dbReference>
<feature type="compositionally biased region" description="Acidic residues" evidence="3">
    <location>
        <begin position="60"/>
        <end position="76"/>
    </location>
</feature>
<dbReference type="PROSITE" id="PS00633">
    <property type="entry name" value="BROMODOMAIN_1"/>
    <property type="match status" value="1"/>
</dbReference>
<dbReference type="PROSITE" id="PS50014">
    <property type="entry name" value="BROMODOMAIN_2"/>
    <property type="match status" value="1"/>
</dbReference>
<dbReference type="AlphaFoldDB" id="A0A6J5TV49"/>
<dbReference type="SMART" id="SM00297">
    <property type="entry name" value="BROMO"/>
    <property type="match status" value="1"/>
</dbReference>
<dbReference type="PANTHER" id="PTHR47809">
    <property type="entry name" value="DNA-BINDING BROMODOMAIN-CONTAINING PROTEIN"/>
    <property type="match status" value="1"/>
</dbReference>
<feature type="compositionally biased region" description="Polar residues" evidence="3">
    <location>
        <begin position="585"/>
        <end position="594"/>
    </location>
</feature>
<dbReference type="InterPro" id="IPR018359">
    <property type="entry name" value="Bromodomain_CS"/>
</dbReference>
<dbReference type="InterPro" id="IPR001487">
    <property type="entry name" value="Bromodomain"/>
</dbReference>
<feature type="compositionally biased region" description="Basic and acidic residues" evidence="3">
    <location>
        <begin position="595"/>
        <end position="611"/>
    </location>
</feature>
<feature type="compositionally biased region" description="Basic and acidic residues" evidence="3">
    <location>
        <begin position="497"/>
        <end position="506"/>
    </location>
</feature>
<feature type="compositionally biased region" description="Polar residues" evidence="3">
    <location>
        <begin position="481"/>
        <end position="496"/>
    </location>
</feature>
<evidence type="ECO:0000259" key="5">
    <source>
        <dbReference type="PROSITE" id="PS50014"/>
    </source>
</evidence>
<dbReference type="EMBL" id="CAEKDK010000001">
    <property type="protein sequence ID" value="CAB4267891.1"/>
    <property type="molecule type" value="Genomic_DNA"/>
</dbReference>
<evidence type="ECO:0000313" key="6">
    <source>
        <dbReference type="EMBL" id="CAB4267891.1"/>
    </source>
</evidence>
<evidence type="ECO:0000256" key="3">
    <source>
        <dbReference type="SAM" id="MobiDB-lite"/>
    </source>
</evidence>
<dbReference type="PANTHER" id="PTHR47809:SF2">
    <property type="entry name" value="DNA-BINDING BROMODOMAIN-CONTAINING PROTEIN"/>
    <property type="match status" value="1"/>
</dbReference>
<keyword evidence="4" id="KW-0472">Membrane</keyword>
<sequence>MRRKQACRGRGRPRKKPNVVSERLVSERVVSEKVVNEKEGAFLNFVSQNIEGNDIGWNQSDDEDHNDEEFNPEMEIDSGNSSASSMGSDWSYKDQNVSSVDRTVQRLIRKYGEVNLQMGDASKKIDVAQTKPLQVFGSWSRFQHEQEAPSHDPRCNKKELSASLSVIKRVMKMDAAVPFNIPVDPIALRLHDYFDVIDTPMDFGTICNHLENGTKYTNSEDVFKDVQYIWKNCCNYYNEVKNQGQVVILVCLLIFHFVSVTVHFSMASFDSVITIRSEILLLLTKEKNSRVGSISIGKVTKIPVCLGLLGTGRWHAPIPILTSSNMGKRRTRGPTRNLKLAQIPIGERFEISWRNRRAVGESSTFFKAECTALVRQTQDLPLQVKSWKEIPFDIKKKAFEHMLKRFKVEDHMTWVLDQIHRSYHNYRHHLKKMWYETCETTEEARKKVPPNVADDDWQYLINLWSSPEWQSMSMKNKENGSKNNIIHTSGSKSFSQIREEERKKTGNDPGRTLLWELTHVRPDGLAANPASQEALSKLKKLYTQISAENSQMTEDEIFVKVFGPERSSRVRGYGDGVTPKELWGPSSSSSSTVNELRRQLEESKQRQEESEQRSAAELQGLKEQLGRVEGLVSAQMNRFEGLLVQLMSHMHSPAQIERRTEISPSRNEKIWHCVYSVFIAVLCRNCMKICPLLSPYIVKSNGSKPPTNDPT</sequence>
<feature type="region of interest" description="Disordered" evidence="3">
    <location>
        <begin position="481"/>
        <end position="510"/>
    </location>
</feature>
<organism evidence="6 7">
    <name type="scientific">Prunus armeniaca</name>
    <name type="common">Apricot</name>
    <name type="synonym">Armeniaca vulgaris</name>
    <dbReference type="NCBI Taxonomy" id="36596"/>
    <lineage>
        <taxon>Eukaryota</taxon>
        <taxon>Viridiplantae</taxon>
        <taxon>Streptophyta</taxon>
        <taxon>Embryophyta</taxon>
        <taxon>Tracheophyta</taxon>
        <taxon>Spermatophyta</taxon>
        <taxon>Magnoliopsida</taxon>
        <taxon>eudicotyledons</taxon>
        <taxon>Gunneridae</taxon>
        <taxon>Pentapetalae</taxon>
        <taxon>rosids</taxon>
        <taxon>fabids</taxon>
        <taxon>Rosales</taxon>
        <taxon>Rosaceae</taxon>
        <taxon>Amygdaloideae</taxon>
        <taxon>Amygdaleae</taxon>
        <taxon>Prunus</taxon>
    </lineage>
</organism>
<feature type="region of interest" description="Disordered" evidence="3">
    <location>
        <begin position="54"/>
        <end position="91"/>
    </location>
</feature>
<protein>
    <recommendedName>
        <fullName evidence="5">Bromo domain-containing protein</fullName>
    </recommendedName>
</protein>
<dbReference type="Gene3D" id="1.20.920.10">
    <property type="entry name" value="Bromodomain-like"/>
    <property type="match status" value="1"/>
</dbReference>
<evidence type="ECO:0000256" key="4">
    <source>
        <dbReference type="SAM" id="Phobius"/>
    </source>
</evidence>
<dbReference type="Pfam" id="PF03004">
    <property type="entry name" value="Transposase_24"/>
    <property type="match status" value="1"/>
</dbReference>
<feature type="region of interest" description="Disordered" evidence="3">
    <location>
        <begin position="569"/>
        <end position="611"/>
    </location>
</feature>
<dbReference type="Proteomes" id="UP000507222">
    <property type="component" value="Unassembled WGS sequence"/>
</dbReference>
<gene>
    <name evidence="6" type="ORF">CURHAP_LOCUS10820</name>
</gene>
<keyword evidence="1 2" id="KW-0103">Bromodomain</keyword>
<name>A0A6J5TV49_PRUAR</name>
<dbReference type="Pfam" id="PF00439">
    <property type="entry name" value="Bromodomain"/>
    <property type="match status" value="1"/>
</dbReference>
<feature type="domain" description="Bromo" evidence="5">
    <location>
        <begin position="171"/>
        <end position="236"/>
    </location>
</feature>
<reference evidence="6 7" key="1">
    <citation type="submission" date="2020-05" db="EMBL/GenBank/DDBJ databases">
        <authorList>
            <person name="Campoy J."/>
            <person name="Schneeberger K."/>
            <person name="Spophaly S."/>
        </authorList>
    </citation>
    <scope>NUCLEOTIDE SEQUENCE [LARGE SCALE GENOMIC DNA]</scope>
    <source>
        <strain evidence="6">PruArmRojPasFocal</strain>
    </source>
</reference>
<evidence type="ECO:0000256" key="1">
    <source>
        <dbReference type="ARBA" id="ARBA00023117"/>
    </source>
</evidence>
<feature type="compositionally biased region" description="Low complexity" evidence="3">
    <location>
        <begin position="77"/>
        <end position="90"/>
    </location>
</feature>
<keyword evidence="4" id="KW-1133">Transmembrane helix</keyword>
<feature type="compositionally biased region" description="Basic residues" evidence="3">
    <location>
        <begin position="1"/>
        <end position="17"/>
    </location>
</feature>